<name>A0A5E9PL31_9GAMM</name>
<sequence>MIEQNYIEIGTKEFSFTILNINPQKNLLPLTININGLSFGTLDSPTYMPSFIGDLKKLLQAPSHTNYNLTIENFLENLCVNYDFIDHYHLTLEETFDDFSKIGVRNQESIFFLFKLHKNPFFIYPNLTEEIIYAEHVPINSVESALSELIKYVATLP</sequence>
<reference evidence="1 2" key="1">
    <citation type="submission" date="2019-03" db="EMBL/GenBank/DDBJ databases">
        <title>Draft genome sequence of an environmental Acinetobacter seifertii from Brazil.</title>
        <authorList>
            <person name="Furlan J.P.R."/>
            <person name="Stehling E.G."/>
        </authorList>
    </citation>
    <scope>NUCLEOTIDE SEQUENCE [LARGE SCALE GENOMIC DNA]</scope>
    <source>
        <strain evidence="1 2">SAb133</strain>
    </source>
</reference>
<evidence type="ECO:0000313" key="1">
    <source>
        <dbReference type="EMBL" id="TEU29541.1"/>
    </source>
</evidence>
<dbReference type="AlphaFoldDB" id="A0A5E9PL31"/>
<accession>A0A5E9PL31</accession>
<evidence type="ECO:0000313" key="2">
    <source>
        <dbReference type="Proteomes" id="UP000297445"/>
    </source>
</evidence>
<dbReference type="EMBL" id="SNSA01000001">
    <property type="protein sequence ID" value="TEU29541.1"/>
    <property type="molecule type" value="Genomic_DNA"/>
</dbReference>
<protein>
    <submittedName>
        <fullName evidence="1">Uncharacterized protein</fullName>
    </submittedName>
</protein>
<comment type="caution">
    <text evidence="1">The sequence shown here is derived from an EMBL/GenBank/DDBJ whole genome shotgun (WGS) entry which is preliminary data.</text>
</comment>
<organism evidence="1 2">
    <name type="scientific">Acinetobacter seifertii</name>
    <dbReference type="NCBI Taxonomy" id="1530123"/>
    <lineage>
        <taxon>Bacteria</taxon>
        <taxon>Pseudomonadati</taxon>
        <taxon>Pseudomonadota</taxon>
        <taxon>Gammaproteobacteria</taxon>
        <taxon>Moraxellales</taxon>
        <taxon>Moraxellaceae</taxon>
        <taxon>Acinetobacter</taxon>
        <taxon>Acinetobacter calcoaceticus/baumannii complex</taxon>
    </lineage>
</organism>
<gene>
    <name evidence="1" type="ORF">E2R16_00505</name>
</gene>
<dbReference type="Proteomes" id="UP000297445">
    <property type="component" value="Unassembled WGS sequence"/>
</dbReference>
<proteinExistence type="predicted"/>
<dbReference type="RefSeq" id="WP_134261488.1">
    <property type="nucleotide sequence ID" value="NZ_SNSA01000001.1"/>
</dbReference>